<dbReference type="EMBL" id="CP018889">
    <property type="protein sequence ID" value="AUI67642.2"/>
    <property type="molecule type" value="Genomic_DNA"/>
</dbReference>
<dbReference type="RefSeq" id="WP_083991417.1">
    <property type="nucleotide sequence ID" value="NZ_CP012373.2"/>
</dbReference>
<dbReference type="InterPro" id="IPR025489">
    <property type="entry name" value="DUF4381"/>
</dbReference>
<name>A0A2N9YB25_9GAMM</name>
<gene>
    <name evidence="2" type="ORF">BLE401_02310</name>
</gene>
<dbReference type="STRING" id="288004.AL038_03710"/>
<proteinExistence type="predicted"/>
<dbReference type="AlphaFoldDB" id="A0A2N9YB25"/>
<keyword evidence="3" id="KW-1185">Reference proteome</keyword>
<accession>A0A2N9YB25</accession>
<keyword evidence="1" id="KW-0812">Transmembrane</keyword>
<keyword evidence="1" id="KW-1133">Transmembrane helix</keyword>
<reference evidence="3" key="1">
    <citation type="submission" date="2016-12" db="EMBL/GenBank/DDBJ databases">
        <title>Complete Genome Sequence of Beggiatoa leptomitiformis D-401.</title>
        <authorList>
            <person name="Fomenkov A."/>
            <person name="Vincze T."/>
            <person name="Grabovich M."/>
            <person name="Anton B.P."/>
            <person name="Dubinina G."/>
            <person name="Orlova M."/>
            <person name="Belousova E."/>
            <person name="Roberts R.J."/>
        </authorList>
    </citation>
    <scope>NUCLEOTIDE SEQUENCE [LARGE SCALE GENOMIC DNA]</scope>
    <source>
        <strain evidence="3">D-401</strain>
    </source>
</reference>
<feature type="transmembrane region" description="Helical" evidence="1">
    <location>
        <begin position="23"/>
        <end position="45"/>
    </location>
</feature>
<dbReference type="OrthoDB" id="283083at2"/>
<sequence length="159" mass="18780">MMDELRDIHGLSDISWLPLADGWLVLLGLSSLLMFFLMYHFFLYYQRRSRWQWSAYQEWQALDPATATDTIQLQQRLQALATLLKRIAIQRYGREKCAGLNGKAWLEWLNTYDPQGFNWQIQGQGLQTYLYSPPQQIDLTTYKAEVTVIYHAVRAWIEV</sequence>
<keyword evidence="1" id="KW-0472">Membrane</keyword>
<organism evidence="2 3">
    <name type="scientific">Beggiatoa leptomitoformis</name>
    <dbReference type="NCBI Taxonomy" id="288004"/>
    <lineage>
        <taxon>Bacteria</taxon>
        <taxon>Pseudomonadati</taxon>
        <taxon>Pseudomonadota</taxon>
        <taxon>Gammaproteobacteria</taxon>
        <taxon>Thiotrichales</taxon>
        <taxon>Thiotrichaceae</taxon>
        <taxon>Beggiatoa</taxon>
    </lineage>
</organism>
<evidence type="ECO:0000256" key="1">
    <source>
        <dbReference type="SAM" id="Phobius"/>
    </source>
</evidence>
<protein>
    <submittedName>
        <fullName evidence="2">DUF4381 family protein</fullName>
    </submittedName>
</protein>
<dbReference type="Pfam" id="PF14316">
    <property type="entry name" value="DUF4381"/>
    <property type="match status" value="1"/>
</dbReference>
<dbReference type="Proteomes" id="UP000234271">
    <property type="component" value="Chromosome"/>
</dbReference>
<evidence type="ECO:0000313" key="3">
    <source>
        <dbReference type="Proteomes" id="UP000234271"/>
    </source>
</evidence>
<evidence type="ECO:0000313" key="2">
    <source>
        <dbReference type="EMBL" id="AUI67642.2"/>
    </source>
</evidence>